<dbReference type="Proteomes" id="UP000828048">
    <property type="component" value="Chromosome 5"/>
</dbReference>
<protein>
    <submittedName>
        <fullName evidence="1">Uncharacterized protein</fullName>
    </submittedName>
</protein>
<dbReference type="EMBL" id="CM037155">
    <property type="protein sequence ID" value="KAH7847485.1"/>
    <property type="molecule type" value="Genomic_DNA"/>
</dbReference>
<organism evidence="1 2">
    <name type="scientific">Vaccinium darrowii</name>
    <dbReference type="NCBI Taxonomy" id="229202"/>
    <lineage>
        <taxon>Eukaryota</taxon>
        <taxon>Viridiplantae</taxon>
        <taxon>Streptophyta</taxon>
        <taxon>Embryophyta</taxon>
        <taxon>Tracheophyta</taxon>
        <taxon>Spermatophyta</taxon>
        <taxon>Magnoliopsida</taxon>
        <taxon>eudicotyledons</taxon>
        <taxon>Gunneridae</taxon>
        <taxon>Pentapetalae</taxon>
        <taxon>asterids</taxon>
        <taxon>Ericales</taxon>
        <taxon>Ericaceae</taxon>
        <taxon>Vaccinioideae</taxon>
        <taxon>Vaccinieae</taxon>
        <taxon>Vaccinium</taxon>
    </lineage>
</organism>
<comment type="caution">
    <text evidence="1">The sequence shown here is derived from an EMBL/GenBank/DDBJ whole genome shotgun (WGS) entry which is preliminary data.</text>
</comment>
<accession>A0ACB7Y3H8</accession>
<evidence type="ECO:0000313" key="2">
    <source>
        <dbReference type="Proteomes" id="UP000828048"/>
    </source>
</evidence>
<name>A0ACB7Y3H8_9ERIC</name>
<sequence>MEQSTSSRSKTESYLPTLFSPDEFEVADILLDLPNLIQREFPSQFHAVWGGRRKRSAIDLNPSQEEEEREKEKRLKIKVEASSPTTPFSFSPSESDEKFKLSLKKSSTKTTREERLEIIDELTQRRELLKGEIEAVKSYYNKLKAINMDLKAKKRELEMCKKFGVELSKSNKAENHQDYYYYSMAHQQPSNVDQTAYGSETTDRFRQHPHDKIPQFLSSGFGSSEVKQVGPLCIPDLNASVEETFVVDSSSSQPLDRSRAVVAVVGDDGKARAAAAEARRRRMVKMKEVKGSLASNKSLKCR</sequence>
<proteinExistence type="predicted"/>
<gene>
    <name evidence="1" type="ORF">Vadar_026643</name>
</gene>
<keyword evidence="2" id="KW-1185">Reference proteome</keyword>
<reference evidence="1 2" key="1">
    <citation type="journal article" date="2021" name="Hortic Res">
        <title>High-quality reference genome and annotation aids understanding of berry development for evergreen blueberry (Vaccinium darrowii).</title>
        <authorList>
            <person name="Yu J."/>
            <person name="Hulse-Kemp A.M."/>
            <person name="Babiker E."/>
            <person name="Staton M."/>
        </authorList>
    </citation>
    <scope>NUCLEOTIDE SEQUENCE [LARGE SCALE GENOMIC DNA]</scope>
    <source>
        <strain evidence="2">cv. NJ 8807/NJ 8810</strain>
        <tissue evidence="1">Young leaf</tissue>
    </source>
</reference>
<evidence type="ECO:0000313" key="1">
    <source>
        <dbReference type="EMBL" id="KAH7847485.1"/>
    </source>
</evidence>